<proteinExistence type="predicted"/>
<dbReference type="KEGG" id="kvq:SP68_03615"/>
<evidence type="ECO:0000313" key="13">
    <source>
        <dbReference type="Proteomes" id="UP000789617"/>
    </source>
</evidence>
<dbReference type="RefSeq" id="WP_004202908.1">
    <property type="nucleotide sequence ID" value="NC_011283.1"/>
</dbReference>
<evidence type="ECO:0000313" key="10">
    <source>
        <dbReference type="Proteomes" id="UP000254545"/>
    </source>
</evidence>
<evidence type="ECO:0000313" key="8">
    <source>
        <dbReference type="EMBL" id="STS91178.1"/>
    </source>
</evidence>
<dbReference type="Gene3D" id="3.30.1660.10">
    <property type="entry name" value="Flavin-binding protein dodecin"/>
    <property type="match status" value="1"/>
</dbReference>
<dbReference type="Proteomes" id="UP000516181">
    <property type="component" value="Chromosome"/>
</dbReference>
<dbReference type="EMBL" id="JARTTN020000001">
    <property type="protein sequence ID" value="MEC6057212.1"/>
    <property type="molecule type" value="Genomic_DNA"/>
</dbReference>
<dbReference type="KEGG" id="kpe:KPK_2329"/>
<dbReference type="Proteomes" id="UP000258928">
    <property type="component" value="Unassembled WGS sequence"/>
</dbReference>
<reference evidence="4" key="5">
    <citation type="submission" date="2022-05" db="EMBL/GenBank/DDBJ databases">
        <authorList>
            <person name="Alioto T."/>
            <person name="Alioto T."/>
            <person name="Gomez Garrido J."/>
        </authorList>
    </citation>
    <scope>NUCLEOTIDE SEQUENCE</scope>
    <source>
        <strain evidence="4">0</strain>
    </source>
</reference>
<evidence type="ECO:0000313" key="7">
    <source>
        <dbReference type="EMBL" id="QNP26928.1"/>
    </source>
</evidence>
<name>A0A087FNZ0_KLEVA</name>
<dbReference type="OMA" id="TEANTHN"/>
<dbReference type="EMBL" id="UKAS01000003">
    <property type="protein sequence ID" value="SXF92364.1"/>
    <property type="molecule type" value="Genomic_DNA"/>
</dbReference>
<dbReference type="EMBL" id="CP060807">
    <property type="protein sequence ID" value="QNP26928.1"/>
    <property type="molecule type" value="Genomic_DNA"/>
</dbReference>
<dbReference type="EMBL" id="UGKR01000003">
    <property type="protein sequence ID" value="STS91178.1"/>
    <property type="molecule type" value="Genomic_DNA"/>
</dbReference>
<keyword evidence="13" id="KW-1185">Reference proteome</keyword>
<dbReference type="EMBL" id="BQTA01000002">
    <property type="protein sequence ID" value="GKJ87742.1"/>
    <property type="molecule type" value="Genomic_DNA"/>
</dbReference>
<evidence type="ECO:0000313" key="12">
    <source>
        <dbReference type="Proteomes" id="UP000516181"/>
    </source>
</evidence>
<dbReference type="Proteomes" id="UP001176846">
    <property type="component" value="Unassembled WGS sequence"/>
</dbReference>
<keyword evidence="1 2" id="KW-0732">Signal</keyword>
<evidence type="ECO:0000256" key="2">
    <source>
        <dbReference type="SAM" id="SignalP"/>
    </source>
</evidence>
<evidence type="ECO:0000313" key="9">
    <source>
        <dbReference type="EMBL" id="SXF92364.1"/>
    </source>
</evidence>
<dbReference type="Proteomes" id="UP001060507">
    <property type="component" value="Unassembled WGS sequence"/>
</dbReference>
<dbReference type="GeneID" id="93272871"/>
<feature type="signal peptide" evidence="2">
    <location>
        <begin position="1"/>
        <end position="22"/>
    </location>
</feature>
<dbReference type="InterPro" id="IPR036275">
    <property type="entry name" value="YdgH-like_sf"/>
</dbReference>
<reference evidence="8 10" key="1">
    <citation type="submission" date="2018-06" db="EMBL/GenBank/DDBJ databases">
        <authorList>
            <consortium name="Pathogen Informatics"/>
            <person name="Doyle S."/>
        </authorList>
    </citation>
    <scope>NUCLEOTIDE SEQUENCE [LARGE SCALE GENOMIC DNA]</scope>
    <source>
        <strain evidence="8 10">NCTC9177</strain>
    </source>
</reference>
<sequence>MKSIKTFVAVAALSLFSSVSFAQSVSATASTLDRAEAKIAAQAAEQGASYKITSAQFNNRVHMTAELSK</sequence>
<dbReference type="SUPFAM" id="SSF159871">
    <property type="entry name" value="YdgH-like"/>
    <property type="match status" value="1"/>
</dbReference>
<evidence type="ECO:0000313" key="5">
    <source>
        <dbReference type="EMBL" id="GKJ87742.1"/>
    </source>
</evidence>
<protein>
    <submittedName>
        <fullName evidence="7">DUF1471 domain-containing protein</fullName>
    </submittedName>
    <submittedName>
        <fullName evidence="8">Protein of uncharacterized function (DUF1471)</fullName>
    </submittedName>
    <submittedName>
        <fullName evidence="6">YdgH/BhsA/McbA-like domain containing protein</fullName>
    </submittedName>
</protein>
<evidence type="ECO:0000259" key="3">
    <source>
        <dbReference type="Pfam" id="PF07338"/>
    </source>
</evidence>
<evidence type="ECO:0000313" key="11">
    <source>
        <dbReference type="Proteomes" id="UP000258928"/>
    </source>
</evidence>
<organism evidence="8 10">
    <name type="scientific">Klebsiella variicola</name>
    <dbReference type="NCBI Taxonomy" id="244366"/>
    <lineage>
        <taxon>Bacteria</taxon>
        <taxon>Pseudomonadati</taxon>
        <taxon>Pseudomonadota</taxon>
        <taxon>Gammaproteobacteria</taxon>
        <taxon>Enterobacterales</taxon>
        <taxon>Enterobacteriaceae</taxon>
        <taxon>Klebsiella/Raoultella group</taxon>
        <taxon>Klebsiella</taxon>
        <taxon>Klebsiella pneumoniae complex</taxon>
    </lineage>
</organism>
<gene>
    <name evidence="4" type="ORF">AN2335V1_0557</name>
    <name evidence="7" type="ORF">IAP99_11585</name>
    <name evidence="8" type="ORF">NCTC9177_05084</name>
    <name evidence="5" type="ORF">NUKP37_09390</name>
    <name evidence="6" type="ORF">QAB22_011815</name>
    <name evidence="9" type="ORF">SAMEA3729809_01062</name>
</gene>
<reference evidence="7 12" key="3">
    <citation type="submission" date="2020-08" db="EMBL/GenBank/DDBJ databases">
        <title>Complete genome sequence of Klebsiella pneumoniae KP2757.</title>
        <authorList>
            <person name="Zhang X."/>
        </authorList>
    </citation>
    <scope>NUCLEOTIDE SEQUENCE [LARGE SCALE GENOMIC DNA]</scope>
    <source>
        <strain evidence="7 12">KP2757</strain>
    </source>
</reference>
<dbReference type="AlphaFoldDB" id="A0A087FNZ0"/>
<reference evidence="9 11" key="2">
    <citation type="submission" date="2018-08" db="EMBL/GenBank/DDBJ databases">
        <authorList>
            <consortium name="Pathogen Informatics"/>
        </authorList>
    </citation>
    <scope>NUCLEOTIDE SEQUENCE [LARGE SCALE GENOMIC DNA]</scope>
    <source>
        <strain evidence="9 11">EuSCAPE_TR218</strain>
    </source>
</reference>
<feature type="domain" description="YdgH/BhsA/McbA-like" evidence="3">
    <location>
        <begin position="24"/>
        <end position="67"/>
    </location>
</feature>
<reference evidence="5" key="4">
    <citation type="journal article" date="2022" name="J. Appl. Microbiol.">
        <title>PCR-based ORF typing of Klebsiella pneumoniae for rapid identification of global clones and transmission events.</title>
        <authorList>
            <person name="Nonogaki R."/>
            <person name="Iijima A."/>
            <person name="Kawamura K."/>
            <person name="Kayama S."/>
            <person name="Sugai M."/>
            <person name="Yagi T."/>
            <person name="Arakawa Y."/>
            <person name="Doi Y."/>
            <person name="Suzuki M."/>
        </authorList>
    </citation>
    <scope>NUCLEOTIDE SEQUENCE</scope>
    <source>
        <strain evidence="5">NUKP-37</strain>
    </source>
</reference>
<feature type="chain" id="PRO_5015029456" evidence="2">
    <location>
        <begin position="23"/>
        <end position="69"/>
    </location>
</feature>
<accession>A0A087FNZ0</accession>
<evidence type="ECO:0000256" key="1">
    <source>
        <dbReference type="ARBA" id="ARBA00022729"/>
    </source>
</evidence>
<dbReference type="Pfam" id="PF07338">
    <property type="entry name" value="YdgH_BhsA-like"/>
    <property type="match status" value="1"/>
</dbReference>
<dbReference type="InterPro" id="IPR010854">
    <property type="entry name" value="YdgH/BhsA/McbA-like_dom"/>
</dbReference>
<dbReference type="EMBL" id="CAJOXS020000001">
    <property type="protein sequence ID" value="CAH5965289.1"/>
    <property type="molecule type" value="Genomic_DNA"/>
</dbReference>
<dbReference type="InterPro" id="IPR025543">
    <property type="entry name" value="Dodecin-like"/>
</dbReference>
<dbReference type="KEGG" id="kvd:KR75_22910"/>
<dbReference type="Proteomes" id="UP000254545">
    <property type="component" value="Unassembled WGS sequence"/>
</dbReference>
<dbReference type="Proteomes" id="UP000789617">
    <property type="component" value="Unassembled WGS sequence"/>
</dbReference>
<reference evidence="6" key="6">
    <citation type="journal article" date="2023" name="Nat. Commun.">
        <title>Genomic dissection of endemic carbapenem resistance reveals metallo-beta-lactamase dissemination through clonal, plasmid and integron transfer.</title>
        <authorList>
            <person name="Macesic N."/>
            <person name="Hawkey J."/>
            <person name="Vezina B."/>
            <person name="Wisniewski J.A."/>
            <person name="Cottingham H."/>
            <person name="Blakeway L.V."/>
            <person name="Harshegyi T."/>
            <person name="Pragastis K."/>
            <person name="Badoordeen G.Z."/>
            <person name="Dennison A."/>
            <person name="Spelman D.W."/>
            <person name="Jenney A.W.J."/>
            <person name="Peleg A.Y."/>
        </authorList>
    </citation>
    <scope>NUCLEOTIDE SEQUENCE</scope>
    <source>
        <strain evidence="6">CPO071</strain>
    </source>
</reference>
<evidence type="ECO:0000313" key="4">
    <source>
        <dbReference type="EMBL" id="CAH5965289.1"/>
    </source>
</evidence>
<dbReference type="KEGG" id="kpk:A593_24970"/>
<evidence type="ECO:0000313" key="6">
    <source>
        <dbReference type="EMBL" id="MEC6057212.1"/>
    </source>
</evidence>
<reference evidence="6" key="7">
    <citation type="submission" date="2024-01" db="EMBL/GenBank/DDBJ databases">
        <authorList>
            <person name="Macesic N."/>
        </authorList>
    </citation>
    <scope>NUCLEOTIDE SEQUENCE</scope>
    <source>
        <strain evidence="6">CPO071</strain>
    </source>
</reference>